<organism evidence="3">
    <name type="scientific">Cladocopium goreaui</name>
    <dbReference type="NCBI Taxonomy" id="2562237"/>
    <lineage>
        <taxon>Eukaryota</taxon>
        <taxon>Sar</taxon>
        <taxon>Alveolata</taxon>
        <taxon>Dinophyceae</taxon>
        <taxon>Suessiales</taxon>
        <taxon>Symbiodiniaceae</taxon>
        <taxon>Cladocopium</taxon>
    </lineage>
</organism>
<comment type="caution">
    <text evidence="3">The sequence shown here is derived from an EMBL/GenBank/DDBJ whole genome shotgun (WGS) entry which is preliminary data.</text>
</comment>
<keyword evidence="5" id="KW-1185">Reference proteome</keyword>
<evidence type="ECO:0000313" key="3">
    <source>
        <dbReference type="EMBL" id="CAI4000931.1"/>
    </source>
</evidence>
<keyword evidence="2" id="KW-0812">Transmembrane</keyword>
<feature type="transmembrane region" description="Helical" evidence="2">
    <location>
        <begin position="232"/>
        <end position="251"/>
    </location>
</feature>
<dbReference type="AlphaFoldDB" id="A0A9P1D2U3"/>
<dbReference type="EMBL" id="CAMXCT020002862">
    <property type="protein sequence ID" value="CAL1154306.1"/>
    <property type="molecule type" value="Genomic_DNA"/>
</dbReference>
<feature type="transmembrane region" description="Helical" evidence="2">
    <location>
        <begin position="369"/>
        <end position="387"/>
    </location>
</feature>
<protein>
    <submittedName>
        <fullName evidence="3">Uncharacterized protein</fullName>
    </submittedName>
</protein>
<feature type="region of interest" description="Disordered" evidence="1">
    <location>
        <begin position="64"/>
        <end position="85"/>
    </location>
</feature>
<evidence type="ECO:0000256" key="1">
    <source>
        <dbReference type="SAM" id="MobiDB-lite"/>
    </source>
</evidence>
<accession>A0A9P1D2U3</accession>
<dbReference type="EMBL" id="CAMXCT030002862">
    <property type="protein sequence ID" value="CAL4788243.1"/>
    <property type="molecule type" value="Genomic_DNA"/>
</dbReference>
<dbReference type="Proteomes" id="UP001152797">
    <property type="component" value="Unassembled WGS sequence"/>
</dbReference>
<dbReference type="EMBL" id="CAMXCT010002862">
    <property type="protein sequence ID" value="CAI4000931.1"/>
    <property type="molecule type" value="Genomic_DNA"/>
</dbReference>
<reference evidence="4" key="2">
    <citation type="submission" date="2024-04" db="EMBL/GenBank/DDBJ databases">
        <authorList>
            <person name="Chen Y."/>
            <person name="Shah S."/>
            <person name="Dougan E. K."/>
            <person name="Thang M."/>
            <person name="Chan C."/>
        </authorList>
    </citation>
    <scope>NUCLEOTIDE SEQUENCE [LARGE SCALE GENOMIC DNA]</scope>
</reference>
<keyword evidence="2" id="KW-0472">Membrane</keyword>
<feature type="transmembrane region" description="Helical" evidence="2">
    <location>
        <begin position="288"/>
        <end position="310"/>
    </location>
</feature>
<dbReference type="OrthoDB" id="412035at2759"/>
<gene>
    <name evidence="3" type="ORF">C1SCF055_LOCUS27016</name>
</gene>
<evidence type="ECO:0000256" key="2">
    <source>
        <dbReference type="SAM" id="Phobius"/>
    </source>
</evidence>
<sequence>MSASKLEKNIANLERRMREEFHLKLEEALRPCLERLEALEDKLSGNPVEQSNVQIAEKSPQVKKMLGDPVVPKPDESDLDEPESDASKIVPAVELQVKGEPADDAMEPVAFLETTWNLVLVLGHAGVGWIDVLIAWLLLFASAGMQISFVGIILNPFFLGEPFDDRQIETAENWRRSVAHDHTYLDLAQTSLTARVCNGDGSLIISTDQAALIQQINNFLGLKPHELEATGFRYGILMAMLCILLWCLYLCNEFRLIFLSLEAVAQIPRSKTTEIHDGRFKTISHARFWTYCLLRFLRACIAAALLYAGVLWLGYTTSISDLILNAVALGAILEVDEMVFSALMPKKLQLKVQDLEAIKVQYGRMRSQVESLCILAILGGLLAWPWFTIVDPLGKTMELVKQAHCGGHQDFVVGLNEDQKMTVGFMSVPFENSTGQTLTQLAIDDFIWREDESPATYITFHRDIRRFQRYRTQPMKEASMEHSWCADFDGFFADGNNAFSEFSDIADYYRPYLMSARLGLGFTDNASCVSMQHKCDDEDAQLLRYVCGRTCCTDPLRSPWYKVPQKGCPAACLADAARGVSGTVCQESNITMNPTWHKFWDHYPQVLSAELGLDLADNSSNSVAARVLEMVNVFKTYGCPALNISRYSMEVVMSTKWCAGYEELQAPLAPFCPVTCGCTNLTDPSQAPAGCPEYCNAPCEDQTFPPINEEVANCADGAALGWCVADEWVQVCPKTCGACGA</sequence>
<feature type="transmembrane region" description="Helical" evidence="2">
    <location>
        <begin position="322"/>
        <end position="343"/>
    </location>
</feature>
<feature type="transmembrane region" description="Helical" evidence="2">
    <location>
        <begin position="132"/>
        <end position="154"/>
    </location>
</feature>
<evidence type="ECO:0000313" key="4">
    <source>
        <dbReference type="EMBL" id="CAL1154306.1"/>
    </source>
</evidence>
<name>A0A9P1D2U3_9DINO</name>
<reference evidence="3" key="1">
    <citation type="submission" date="2022-10" db="EMBL/GenBank/DDBJ databases">
        <authorList>
            <person name="Chen Y."/>
            <person name="Dougan E. K."/>
            <person name="Chan C."/>
            <person name="Rhodes N."/>
            <person name="Thang M."/>
        </authorList>
    </citation>
    <scope>NUCLEOTIDE SEQUENCE</scope>
</reference>
<keyword evidence="2" id="KW-1133">Transmembrane helix</keyword>
<evidence type="ECO:0000313" key="5">
    <source>
        <dbReference type="Proteomes" id="UP001152797"/>
    </source>
</evidence>
<proteinExistence type="predicted"/>